<accession>W6Q3R4</accession>
<dbReference type="AlphaFoldDB" id="W6Q3R4"/>
<evidence type="ECO:0000256" key="5">
    <source>
        <dbReference type="ARBA" id="ARBA00023136"/>
    </source>
</evidence>
<protein>
    <submittedName>
        <fullName evidence="8">Major facilitator superfamily domain, general substrate transporter</fullName>
    </submittedName>
</protein>
<dbReference type="PANTHER" id="PTHR43791">
    <property type="entry name" value="PERMEASE-RELATED"/>
    <property type="match status" value="1"/>
</dbReference>
<dbReference type="PANTHER" id="PTHR43791:SF38">
    <property type="entry name" value="MAJOR FACILITATOR SUPERFAMILY (MFS) PROFILE DOMAIN-CONTAINING PROTEIN"/>
    <property type="match status" value="1"/>
</dbReference>
<organism evidence="8 9">
    <name type="scientific">Penicillium roqueforti (strain FM164)</name>
    <dbReference type="NCBI Taxonomy" id="1365484"/>
    <lineage>
        <taxon>Eukaryota</taxon>
        <taxon>Fungi</taxon>
        <taxon>Dikarya</taxon>
        <taxon>Ascomycota</taxon>
        <taxon>Pezizomycotina</taxon>
        <taxon>Eurotiomycetes</taxon>
        <taxon>Eurotiomycetidae</taxon>
        <taxon>Eurotiales</taxon>
        <taxon>Aspergillaceae</taxon>
        <taxon>Penicillium</taxon>
    </lineage>
</organism>
<proteinExistence type="predicted"/>
<dbReference type="GO" id="GO:0022857">
    <property type="term" value="F:transmembrane transporter activity"/>
    <property type="evidence" value="ECO:0007669"/>
    <property type="project" value="InterPro"/>
</dbReference>
<evidence type="ECO:0000313" key="9">
    <source>
        <dbReference type="Proteomes" id="UP000030686"/>
    </source>
</evidence>
<dbReference type="OrthoDB" id="2962993at2759"/>
<keyword evidence="3 7" id="KW-0812">Transmembrane</keyword>
<dbReference type="Gene3D" id="1.20.1250.20">
    <property type="entry name" value="MFS general substrate transporter like domains"/>
    <property type="match status" value="2"/>
</dbReference>
<keyword evidence="5 7" id="KW-0472">Membrane</keyword>
<feature type="region of interest" description="Disordered" evidence="6">
    <location>
        <begin position="198"/>
        <end position="222"/>
    </location>
</feature>
<feature type="transmembrane region" description="Helical" evidence="7">
    <location>
        <begin position="324"/>
        <end position="343"/>
    </location>
</feature>
<feature type="transmembrane region" description="Helical" evidence="7">
    <location>
        <begin position="105"/>
        <end position="124"/>
    </location>
</feature>
<dbReference type="OMA" id="WTLLDYP"/>
<feature type="transmembrane region" description="Helical" evidence="7">
    <location>
        <begin position="75"/>
        <end position="98"/>
    </location>
</feature>
<dbReference type="InterPro" id="IPR011701">
    <property type="entry name" value="MFS"/>
</dbReference>
<feature type="transmembrane region" description="Helical" evidence="7">
    <location>
        <begin position="130"/>
        <end position="153"/>
    </location>
</feature>
<evidence type="ECO:0000256" key="4">
    <source>
        <dbReference type="ARBA" id="ARBA00022989"/>
    </source>
</evidence>
<feature type="transmembrane region" description="Helical" evidence="7">
    <location>
        <begin position="291"/>
        <end position="312"/>
    </location>
</feature>
<dbReference type="InterPro" id="IPR036259">
    <property type="entry name" value="MFS_trans_sf"/>
</dbReference>
<keyword evidence="2" id="KW-0813">Transport</keyword>
<dbReference type="SUPFAM" id="SSF103473">
    <property type="entry name" value="MFS general substrate transporter"/>
    <property type="match status" value="2"/>
</dbReference>
<evidence type="ECO:0000256" key="3">
    <source>
        <dbReference type="ARBA" id="ARBA00022692"/>
    </source>
</evidence>
<evidence type="ECO:0000256" key="6">
    <source>
        <dbReference type="SAM" id="MobiDB-lite"/>
    </source>
</evidence>
<dbReference type="STRING" id="1365484.W6Q3R4"/>
<feature type="transmembrane region" description="Helical" evidence="7">
    <location>
        <begin position="259"/>
        <end position="279"/>
    </location>
</feature>
<name>W6Q3R4_PENRF</name>
<evidence type="ECO:0000313" key="8">
    <source>
        <dbReference type="EMBL" id="CDM30985.1"/>
    </source>
</evidence>
<dbReference type="EMBL" id="HG792016">
    <property type="protein sequence ID" value="CDM30985.1"/>
    <property type="molecule type" value="Genomic_DNA"/>
</dbReference>
<feature type="transmembrane region" description="Helical" evidence="7">
    <location>
        <begin position="38"/>
        <end position="55"/>
    </location>
</feature>
<keyword evidence="4 7" id="KW-1133">Transmembrane helix</keyword>
<gene>
    <name evidence="8" type="ORF">PROQFM164_S02g001135</name>
</gene>
<feature type="transmembrane region" description="Helical" evidence="7">
    <location>
        <begin position="349"/>
        <end position="369"/>
    </location>
</feature>
<dbReference type="GO" id="GO:0016020">
    <property type="term" value="C:membrane"/>
    <property type="evidence" value="ECO:0007669"/>
    <property type="project" value="UniProtKB-SubCell"/>
</dbReference>
<sequence>MLWNVRIEQDRRQPFSFAPTCITIDVDAEKKLVRKIDLYLMPSVFILYLFSYMYQDRLNIGLAKIAGMKRICTSHQINTTLVWVIGYTISGVPSNIILSRTRLSVFLPVITFAWGSIAALIGAVRHQSQLIALRFLLGVFEAGFSIKAVHYLPNRRYTPRSIRGSNLRSYHIDIRWRTRYPWLEMALHCRRARNCRGKPDRPLDSTRLPHSSRGLSPEERKLSQQRLLEDGIADQGDSKDQNISIFVLLFKALSNWQTWVLIPGYMTISGAGAISYFYPTLIHEMGYTSTAAQYMTAPLYIASLAAAIPISWLADRKPHARAQLLMGDMIVGMVFFALIAGIRNNTARYLFLCFISMTFWTGSALALSFSPTSLAS</sequence>
<evidence type="ECO:0000256" key="7">
    <source>
        <dbReference type="SAM" id="Phobius"/>
    </source>
</evidence>
<reference evidence="8" key="1">
    <citation type="journal article" date="2014" name="Nat. Commun.">
        <title>Multiple recent horizontal transfers of a large genomic region in cheese making fungi.</title>
        <authorList>
            <person name="Cheeseman K."/>
            <person name="Ropars J."/>
            <person name="Renault P."/>
            <person name="Dupont J."/>
            <person name="Gouzy J."/>
            <person name="Branca A."/>
            <person name="Abraham A.L."/>
            <person name="Ceppi M."/>
            <person name="Conseiller E."/>
            <person name="Debuchy R."/>
            <person name="Malagnac F."/>
            <person name="Goarin A."/>
            <person name="Silar P."/>
            <person name="Lacoste S."/>
            <person name="Sallet E."/>
            <person name="Bensimon A."/>
            <person name="Giraud T."/>
            <person name="Brygoo Y."/>
        </authorList>
    </citation>
    <scope>NUCLEOTIDE SEQUENCE [LARGE SCALE GENOMIC DNA]</scope>
    <source>
        <strain evidence="8">FM164</strain>
    </source>
</reference>
<dbReference type="Proteomes" id="UP000030686">
    <property type="component" value="Unassembled WGS sequence"/>
</dbReference>
<dbReference type="Pfam" id="PF07690">
    <property type="entry name" value="MFS_1"/>
    <property type="match status" value="1"/>
</dbReference>
<evidence type="ECO:0000256" key="2">
    <source>
        <dbReference type="ARBA" id="ARBA00022448"/>
    </source>
</evidence>
<evidence type="ECO:0000256" key="1">
    <source>
        <dbReference type="ARBA" id="ARBA00004141"/>
    </source>
</evidence>
<comment type="subcellular location">
    <subcellularLocation>
        <location evidence="1">Membrane</location>
        <topology evidence="1">Multi-pass membrane protein</topology>
    </subcellularLocation>
</comment>
<keyword evidence="9" id="KW-1185">Reference proteome</keyword>